<organism evidence="1 2">
    <name type="scientific">Zosterops lateralis melanops</name>
    <dbReference type="NCBI Taxonomy" id="1220523"/>
    <lineage>
        <taxon>Eukaryota</taxon>
        <taxon>Metazoa</taxon>
        <taxon>Chordata</taxon>
        <taxon>Craniata</taxon>
        <taxon>Vertebrata</taxon>
        <taxon>Euteleostomi</taxon>
        <taxon>Archelosauria</taxon>
        <taxon>Archosauria</taxon>
        <taxon>Dinosauria</taxon>
        <taxon>Saurischia</taxon>
        <taxon>Theropoda</taxon>
        <taxon>Coelurosauria</taxon>
        <taxon>Aves</taxon>
        <taxon>Neognathae</taxon>
        <taxon>Neoaves</taxon>
        <taxon>Telluraves</taxon>
        <taxon>Australaves</taxon>
        <taxon>Passeriformes</taxon>
        <taxon>Sylvioidea</taxon>
        <taxon>Zosteropidae</taxon>
        <taxon>Zosterops</taxon>
    </lineage>
</organism>
<proteinExistence type="predicted"/>
<protein>
    <submittedName>
        <fullName evidence="1">Uncharacterized protein</fullName>
    </submittedName>
</protein>
<reference evidence="1" key="1">
    <citation type="submission" date="2025-08" db="UniProtKB">
        <authorList>
            <consortium name="Ensembl"/>
        </authorList>
    </citation>
    <scope>IDENTIFICATION</scope>
</reference>
<evidence type="ECO:0000313" key="1">
    <source>
        <dbReference type="Ensembl" id="ENSZLMP00000015693.1"/>
    </source>
</evidence>
<dbReference type="Ensembl" id="ENSZLMT00000016127.1">
    <property type="protein sequence ID" value="ENSZLMP00000015693.1"/>
    <property type="gene ID" value="ENSZLMG00000010921.1"/>
</dbReference>
<accession>A0A8D2PQV9</accession>
<dbReference type="AlphaFoldDB" id="A0A8D2PQV9"/>
<dbReference type="Proteomes" id="UP000694401">
    <property type="component" value="Unassembled WGS sequence"/>
</dbReference>
<reference evidence="1" key="2">
    <citation type="submission" date="2025-09" db="UniProtKB">
        <authorList>
            <consortium name="Ensembl"/>
        </authorList>
    </citation>
    <scope>IDENTIFICATION</scope>
</reference>
<evidence type="ECO:0000313" key="2">
    <source>
        <dbReference type="Proteomes" id="UP000694401"/>
    </source>
</evidence>
<sequence length="106" mass="12225">QHIQNYMAGLVQVSAVHLQTGNLRLGTTYILACILDRNIQAKQGDKYQRGFSELRLNQGDNPFQHYYYPFISEQKGNANMHVLNLFSTFNLSVHYVYANIYSYSSL</sequence>
<name>A0A8D2PQV9_ZOSLA</name>
<keyword evidence="2" id="KW-1185">Reference proteome</keyword>